<proteinExistence type="predicted"/>
<keyword evidence="3" id="KW-1185">Reference proteome</keyword>
<organism>
    <name type="scientific">Culex quinquefasciatus</name>
    <name type="common">Southern house mosquito</name>
    <name type="synonym">Culex pungens</name>
    <dbReference type="NCBI Taxonomy" id="7176"/>
    <lineage>
        <taxon>Eukaryota</taxon>
        <taxon>Metazoa</taxon>
        <taxon>Ecdysozoa</taxon>
        <taxon>Arthropoda</taxon>
        <taxon>Hexapoda</taxon>
        <taxon>Insecta</taxon>
        <taxon>Pterygota</taxon>
        <taxon>Neoptera</taxon>
        <taxon>Endopterygota</taxon>
        <taxon>Diptera</taxon>
        <taxon>Nematocera</taxon>
        <taxon>Culicoidea</taxon>
        <taxon>Culicidae</taxon>
        <taxon>Culicinae</taxon>
        <taxon>Culicini</taxon>
        <taxon>Culex</taxon>
        <taxon>Culex</taxon>
    </lineage>
</organism>
<dbReference type="EMBL" id="DS232472">
    <property type="protein sequence ID" value="EDS42295.1"/>
    <property type="molecule type" value="Genomic_DNA"/>
</dbReference>
<sequence>MEVLLEDKGLLHCVQAPLDLAGLAELESDSANDKQRKRALRAERVAKDRSCRNLLVNRIAEDQLDHVKDARSAKETWDALRDVFERVGIAGKLFLKKQFQELRLVEGGDVQAFLLQFEKLLRELKAAEQRLTWCEKSRSLRSCDHWIGTCGLLWPNLANRWLQSRPVPCG</sequence>
<reference evidence="1" key="1">
    <citation type="submission" date="2007-03" db="EMBL/GenBank/DDBJ databases">
        <title>Annotation of Culex pipiens quinquefasciatus.</title>
        <authorList>
            <consortium name="The Broad Institute Genome Sequencing Platform"/>
            <person name="Atkinson P.W."/>
            <person name="Hemingway J."/>
            <person name="Christensen B.M."/>
            <person name="Higgs S."/>
            <person name="Kodira C."/>
            <person name="Hannick L."/>
            <person name="Megy K."/>
            <person name="O'Leary S."/>
            <person name="Pearson M."/>
            <person name="Haas B.J."/>
            <person name="Mauceli E."/>
            <person name="Wortman J.R."/>
            <person name="Lee N.H."/>
            <person name="Guigo R."/>
            <person name="Stanke M."/>
            <person name="Alvarado L."/>
            <person name="Amedeo P."/>
            <person name="Antoine C.H."/>
            <person name="Arensburger P."/>
            <person name="Bidwell S.L."/>
            <person name="Crawford M."/>
            <person name="Camaro F."/>
            <person name="Devon K."/>
            <person name="Engels R."/>
            <person name="Hammond M."/>
            <person name="Howarth C."/>
            <person name="Koehrsen M."/>
            <person name="Lawson D."/>
            <person name="Montgomery P."/>
            <person name="Nene V."/>
            <person name="Nusbaum C."/>
            <person name="Puiu D."/>
            <person name="Romero-Severson J."/>
            <person name="Severson D.W."/>
            <person name="Shumway M."/>
            <person name="Sisk P."/>
            <person name="Stolte C."/>
            <person name="Zeng Q."/>
            <person name="Eisenstadt E."/>
            <person name="Fraser-Liggett C."/>
            <person name="Strausberg R."/>
            <person name="Galagan J."/>
            <person name="Birren B."/>
            <person name="Collins F.H."/>
        </authorList>
    </citation>
    <scope>NUCLEOTIDE SEQUENCE [LARGE SCALE GENOMIC DNA]</scope>
    <source>
        <strain evidence="1">JHB</strain>
    </source>
</reference>
<dbReference type="Pfam" id="PF14223">
    <property type="entry name" value="Retrotran_gag_2"/>
    <property type="match status" value="1"/>
</dbReference>
<evidence type="ECO:0000313" key="2">
    <source>
        <dbReference type="EnsemblMetazoa" id="CPIJ014661-PA"/>
    </source>
</evidence>
<gene>
    <name evidence="2" type="primary">6048962</name>
    <name evidence="1" type="ORF">CpipJ_CPIJ014661</name>
</gene>
<dbReference type="KEGG" id="cqu:CpipJ_CPIJ014661"/>
<protein>
    <submittedName>
        <fullName evidence="1 2">Uncharacterized protein</fullName>
    </submittedName>
</protein>
<dbReference type="EnsemblMetazoa" id="CPIJ014661-RA">
    <property type="protein sequence ID" value="CPIJ014661-PA"/>
    <property type="gene ID" value="CPIJ014661"/>
</dbReference>
<name>B0X826_CULQU</name>
<dbReference type="HOGENOM" id="CLU_1572159_0_0_1"/>
<dbReference type="VEuPathDB" id="VectorBase:CPIJ014661"/>
<dbReference type="InParanoid" id="B0X826"/>
<evidence type="ECO:0000313" key="3">
    <source>
        <dbReference type="Proteomes" id="UP000002320"/>
    </source>
</evidence>
<dbReference type="AlphaFoldDB" id="B0X826"/>
<dbReference type="Proteomes" id="UP000002320">
    <property type="component" value="Unassembled WGS sequence"/>
</dbReference>
<evidence type="ECO:0000313" key="1">
    <source>
        <dbReference type="EMBL" id="EDS42295.1"/>
    </source>
</evidence>
<reference evidence="2" key="2">
    <citation type="submission" date="2021-02" db="UniProtKB">
        <authorList>
            <consortium name="EnsemblMetazoa"/>
        </authorList>
    </citation>
    <scope>IDENTIFICATION</scope>
    <source>
        <strain evidence="2">JHB</strain>
    </source>
</reference>
<accession>B0X826</accession>